<dbReference type="Proteomes" id="UP000663722">
    <property type="component" value="Chromosome"/>
</dbReference>
<evidence type="ECO:0000313" key="1">
    <source>
        <dbReference type="EMBL" id="QTA90032.1"/>
    </source>
</evidence>
<protein>
    <submittedName>
        <fullName evidence="1">Uncharacterized protein</fullName>
    </submittedName>
</protein>
<sequence length="61" mass="6741">MHFGNISEALPKLHFGTPDRTKSAKVQLCHSGPNEICQSATLALRTERNLNVSVFFLTPDT</sequence>
<organism evidence="1 2">
    <name type="scientific">Desulfonema magnum</name>
    <dbReference type="NCBI Taxonomy" id="45655"/>
    <lineage>
        <taxon>Bacteria</taxon>
        <taxon>Pseudomonadati</taxon>
        <taxon>Thermodesulfobacteriota</taxon>
        <taxon>Desulfobacteria</taxon>
        <taxon>Desulfobacterales</taxon>
        <taxon>Desulfococcaceae</taxon>
        <taxon>Desulfonema</taxon>
    </lineage>
</organism>
<reference evidence="1" key="1">
    <citation type="journal article" date="2021" name="Microb. Physiol.">
        <title>Proteogenomic Insights into the Physiology of Marine, Sulfate-Reducing, Filamentous Desulfonema limicola and Desulfonema magnum.</title>
        <authorList>
            <person name="Schnaars V."/>
            <person name="Wohlbrand L."/>
            <person name="Scheve S."/>
            <person name="Hinrichs C."/>
            <person name="Reinhardt R."/>
            <person name="Rabus R."/>
        </authorList>
    </citation>
    <scope>NUCLEOTIDE SEQUENCE</scope>
    <source>
        <strain evidence="1">4be13</strain>
    </source>
</reference>
<accession>A0A975BRD3</accession>
<gene>
    <name evidence="1" type="ORF">dnm_060920</name>
</gene>
<proteinExistence type="predicted"/>
<dbReference type="AlphaFoldDB" id="A0A975BRD3"/>
<name>A0A975BRD3_9BACT</name>
<dbReference type="KEGG" id="dmm:dnm_060920"/>
<evidence type="ECO:0000313" key="2">
    <source>
        <dbReference type="Proteomes" id="UP000663722"/>
    </source>
</evidence>
<dbReference type="EMBL" id="CP061800">
    <property type="protein sequence ID" value="QTA90032.1"/>
    <property type="molecule type" value="Genomic_DNA"/>
</dbReference>
<keyword evidence="2" id="KW-1185">Reference proteome</keyword>